<feature type="transmembrane region" description="Helical" evidence="6">
    <location>
        <begin position="751"/>
        <end position="780"/>
    </location>
</feature>
<name>A0AAF5D2L3_STRER</name>
<dbReference type="WBParaSite" id="TCONS_00005763.p1">
    <property type="protein sequence ID" value="TCONS_00005763.p1"/>
    <property type="gene ID" value="XLOC_004012"/>
</dbReference>
<dbReference type="PANTHER" id="PTHR45799">
    <property type="entry name" value="RETICULON-LIKE PROTEIN"/>
    <property type="match status" value="1"/>
</dbReference>
<evidence type="ECO:0000313" key="10">
    <source>
        <dbReference type="WBParaSite" id="TCONS_00005763.p1"/>
    </source>
</evidence>
<evidence type="ECO:0000256" key="4">
    <source>
        <dbReference type="ARBA" id="ARBA00022989"/>
    </source>
</evidence>
<feature type="region of interest" description="Disordered" evidence="7">
    <location>
        <begin position="351"/>
        <end position="374"/>
    </location>
</feature>
<keyword evidence="5 6" id="KW-0472">Membrane</keyword>
<evidence type="ECO:0000259" key="8">
    <source>
        <dbReference type="PROSITE" id="PS50845"/>
    </source>
</evidence>
<protein>
    <recommendedName>
        <fullName evidence="6">Reticulon-like protein</fullName>
    </recommendedName>
</protein>
<feature type="transmembrane region" description="Helical" evidence="6">
    <location>
        <begin position="859"/>
        <end position="883"/>
    </location>
</feature>
<keyword evidence="2 6" id="KW-0812">Transmembrane</keyword>
<evidence type="ECO:0000256" key="6">
    <source>
        <dbReference type="RuleBase" id="RU363132"/>
    </source>
</evidence>
<organism evidence="9 10">
    <name type="scientific">Strongyloides stercoralis</name>
    <name type="common">Threadworm</name>
    <dbReference type="NCBI Taxonomy" id="6248"/>
    <lineage>
        <taxon>Eukaryota</taxon>
        <taxon>Metazoa</taxon>
        <taxon>Ecdysozoa</taxon>
        <taxon>Nematoda</taxon>
        <taxon>Chromadorea</taxon>
        <taxon>Rhabditida</taxon>
        <taxon>Tylenchina</taxon>
        <taxon>Panagrolaimomorpha</taxon>
        <taxon>Strongyloidoidea</taxon>
        <taxon>Strongyloididae</taxon>
        <taxon>Strongyloides</taxon>
    </lineage>
</organism>
<evidence type="ECO:0000256" key="1">
    <source>
        <dbReference type="ARBA" id="ARBA00004477"/>
    </source>
</evidence>
<dbReference type="GO" id="GO:0005789">
    <property type="term" value="C:endoplasmic reticulum membrane"/>
    <property type="evidence" value="ECO:0007669"/>
    <property type="project" value="UniProtKB-SubCell"/>
</dbReference>
<comment type="subcellular location">
    <subcellularLocation>
        <location evidence="1 6">Endoplasmic reticulum membrane</location>
        <topology evidence="1 6">Multi-pass membrane protein</topology>
    </subcellularLocation>
</comment>
<dbReference type="Proteomes" id="UP000035681">
    <property type="component" value="Unplaced"/>
</dbReference>
<keyword evidence="3 6" id="KW-0256">Endoplasmic reticulum</keyword>
<evidence type="ECO:0000256" key="7">
    <source>
        <dbReference type="SAM" id="MobiDB-lite"/>
    </source>
</evidence>
<feature type="region of interest" description="Disordered" evidence="7">
    <location>
        <begin position="473"/>
        <end position="516"/>
    </location>
</feature>
<dbReference type="Pfam" id="PF02453">
    <property type="entry name" value="Reticulon"/>
    <property type="match status" value="1"/>
</dbReference>
<feature type="compositionally biased region" description="Low complexity" evidence="7">
    <location>
        <begin position="552"/>
        <end position="562"/>
    </location>
</feature>
<feature type="compositionally biased region" description="Basic and acidic residues" evidence="7">
    <location>
        <begin position="591"/>
        <end position="609"/>
    </location>
</feature>
<evidence type="ECO:0000256" key="2">
    <source>
        <dbReference type="ARBA" id="ARBA00022692"/>
    </source>
</evidence>
<dbReference type="InterPro" id="IPR046964">
    <property type="entry name" value="RTN1-4"/>
</dbReference>
<reference evidence="10" key="1">
    <citation type="submission" date="2024-02" db="UniProtKB">
        <authorList>
            <consortium name="WormBaseParasite"/>
        </authorList>
    </citation>
    <scope>IDENTIFICATION</scope>
</reference>
<dbReference type="InterPro" id="IPR003388">
    <property type="entry name" value="Reticulon"/>
</dbReference>
<sequence length="940" mass="107773">MSHNFEITNDEDEFVMVDYNDCSLVNEKHDSTSITPNNTFKNTSKNEDINIIKSDVIFSMKPKSDNNSSIMDEVHNKHPEETLHYDEMIEKAEEVVSNILKNIPEKYLKEEDNKINDMDEKIEKKEHQLVDDLFTLQKNNMEIQNDKETEEIFVSDPKPTTTHYVSEYFIPDTNSPSPALENFVDNISDNIIDMSTNIANKFTEQTKDSLYDIPEVHGTDMTSLETTNYMFDDDESKKNNHLYDDTTPDNVTFSQIPTKMYNHGVGELKKLEEGVNEGFSNILFNSQHVLNKNNDLFYNENNQKIPTNIDNASTSQMEEMKNISEPSNDDINNFYSFDNNFKEEDSKNDMLEFSSTDDQGSDDKESSPPINDSFEKVNIQQTMYSSIMDDKPMYPSSTINNPIMPENNISNDIVDIAYPEFTEQSNFLTDHTEKDEKLNEQKEKETFDMNNIPVLSAPEKSNDFHDNDKTFNDVSNENHHLETSDKKEINGNPDIFSEVSRDDKDNSFNHSPDGALHNVVDDILDRINAAASTAKHTMDQEISPVVEENESNESPNSHSTPETPEIVEKYHTQEYDEEETPQRNGPLTIPHEAKNDDVEKDFDNSDIPKEPNFTPRPPTPPKDLNDDEYQPEVLNLGPPPPSHHFSTSEPHKPILKTAYHHDKAWVDFKTINPKDDKEINQSFLRFYNKSKINTKMSKLGSLFNEISKIKGFNIFKTYTDIDTKKIYHGYELHYYKIMDILYWRDPKKSGVVFSISLLVLLLLTKLSIISLFAYASLLILTATLGFRLFKALEAKVKSGDSGNPFSVYLNEQFTIPSEKVHAQVDIIVEQIQGGIAKLQKLFLIENICESVKFVGICWALTYIGGWFSLLGLSFIILIGAFTLPKFYEVYQEPIDAYLKIAKEKIHEVTKQIEEKVPCLSKVCGPCTQNTVPVEPEKKDQ</sequence>
<keyword evidence="9" id="KW-1185">Reference proteome</keyword>
<dbReference type="GO" id="GO:0030424">
    <property type="term" value="C:axon"/>
    <property type="evidence" value="ECO:0007669"/>
    <property type="project" value="TreeGrafter"/>
</dbReference>
<dbReference type="Gene3D" id="1.20.5.2480">
    <property type="match status" value="1"/>
</dbReference>
<dbReference type="PROSITE" id="PS50845">
    <property type="entry name" value="RETICULON"/>
    <property type="match status" value="1"/>
</dbReference>
<dbReference type="PANTHER" id="PTHR45799:SF2">
    <property type="entry name" value="RETICULON-LIKE PROTEIN"/>
    <property type="match status" value="1"/>
</dbReference>
<feature type="domain" description="Reticulon" evidence="8">
    <location>
        <begin position="737"/>
        <end position="940"/>
    </location>
</feature>
<proteinExistence type="predicted"/>
<dbReference type="AlphaFoldDB" id="A0AAF5D2L3"/>
<evidence type="ECO:0000256" key="3">
    <source>
        <dbReference type="ARBA" id="ARBA00022824"/>
    </source>
</evidence>
<evidence type="ECO:0000256" key="5">
    <source>
        <dbReference type="ARBA" id="ARBA00023136"/>
    </source>
</evidence>
<evidence type="ECO:0000313" key="9">
    <source>
        <dbReference type="Proteomes" id="UP000035681"/>
    </source>
</evidence>
<keyword evidence="4 6" id="KW-1133">Transmembrane helix</keyword>
<feature type="compositionally biased region" description="Basic and acidic residues" evidence="7">
    <location>
        <begin position="473"/>
        <end position="489"/>
    </location>
</feature>
<accession>A0AAF5D2L3</accession>
<feature type="region of interest" description="Disordered" evidence="7">
    <location>
        <begin position="532"/>
        <end position="629"/>
    </location>
</feature>